<name>A0A0P9CZZ3_9BACL</name>
<dbReference type="RefSeq" id="WP_054970062.1">
    <property type="nucleotide sequence ID" value="NZ_LJCO01000069.1"/>
</dbReference>
<evidence type="ECO:0000256" key="1">
    <source>
        <dbReference type="SAM" id="MobiDB-lite"/>
    </source>
</evidence>
<feature type="region of interest" description="Disordered" evidence="1">
    <location>
        <begin position="1"/>
        <end position="54"/>
    </location>
</feature>
<dbReference type="Proteomes" id="UP000050482">
    <property type="component" value="Unassembled WGS sequence"/>
</dbReference>
<organism evidence="2 3">
    <name type="scientific">Alicyclobacillus ferrooxydans</name>
    <dbReference type="NCBI Taxonomy" id="471514"/>
    <lineage>
        <taxon>Bacteria</taxon>
        <taxon>Bacillati</taxon>
        <taxon>Bacillota</taxon>
        <taxon>Bacilli</taxon>
        <taxon>Bacillales</taxon>
        <taxon>Alicyclobacillaceae</taxon>
        <taxon>Alicyclobacillus</taxon>
    </lineage>
</organism>
<feature type="compositionally biased region" description="Basic and acidic residues" evidence="1">
    <location>
        <begin position="1"/>
        <end position="30"/>
    </location>
</feature>
<reference evidence="2 3" key="1">
    <citation type="submission" date="2015-09" db="EMBL/GenBank/DDBJ databases">
        <title>Draft genome sequence of Alicyclobacillus ferrooxydans DSM 22381.</title>
        <authorList>
            <person name="Hemp J."/>
        </authorList>
    </citation>
    <scope>NUCLEOTIDE SEQUENCE [LARGE SCALE GENOMIC DNA]</scope>
    <source>
        <strain evidence="2 3">TC-34</strain>
    </source>
</reference>
<accession>A0A0P9CZZ3</accession>
<proteinExistence type="predicted"/>
<sequence length="143" mass="16802">MTEKGKEWQHHEHEMKDEESPAYMAHKDESSVVPPKAYKKKEMPVPQPSVSYGHSHGMAVQQFEMKTEKKVYHAEYAHKKHAHKVMCHPCPPIVCEPQYVFHDHSISQEVPIVHPIIHVHRYNVVPVHKHYYQHYTDNPMVSP</sequence>
<dbReference type="AlphaFoldDB" id="A0A0P9CZZ3"/>
<keyword evidence="3" id="KW-1185">Reference proteome</keyword>
<protein>
    <submittedName>
        <fullName evidence="2">Uncharacterized protein</fullName>
    </submittedName>
</protein>
<evidence type="ECO:0000313" key="3">
    <source>
        <dbReference type="Proteomes" id="UP000050482"/>
    </source>
</evidence>
<dbReference type="OrthoDB" id="1799558at2"/>
<gene>
    <name evidence="2" type="ORF">AN477_15420</name>
</gene>
<comment type="caution">
    <text evidence="2">The sequence shown here is derived from an EMBL/GenBank/DDBJ whole genome shotgun (WGS) entry which is preliminary data.</text>
</comment>
<dbReference type="EMBL" id="LJCO01000069">
    <property type="protein sequence ID" value="KPV42745.1"/>
    <property type="molecule type" value="Genomic_DNA"/>
</dbReference>
<evidence type="ECO:0000313" key="2">
    <source>
        <dbReference type="EMBL" id="KPV42745.1"/>
    </source>
</evidence>
<dbReference type="PATRIC" id="fig|471514.4.peg.4760"/>